<dbReference type="Proteomes" id="UP000504604">
    <property type="component" value="Linkage group LG10"/>
</dbReference>
<evidence type="ECO:0000259" key="1">
    <source>
        <dbReference type="Pfam" id="PF13456"/>
    </source>
</evidence>
<proteinExistence type="predicted"/>
<dbReference type="AlphaFoldDB" id="A0A8M8V2E2"/>
<gene>
    <name evidence="3" type="primary">LOC105171849</name>
</gene>
<organism evidence="2 3">
    <name type="scientific">Sesamum indicum</name>
    <name type="common">Oriental sesame</name>
    <name type="synonym">Sesamum orientale</name>
    <dbReference type="NCBI Taxonomy" id="4182"/>
    <lineage>
        <taxon>Eukaryota</taxon>
        <taxon>Viridiplantae</taxon>
        <taxon>Streptophyta</taxon>
        <taxon>Embryophyta</taxon>
        <taxon>Tracheophyta</taxon>
        <taxon>Spermatophyta</taxon>
        <taxon>Magnoliopsida</taxon>
        <taxon>eudicotyledons</taxon>
        <taxon>Gunneridae</taxon>
        <taxon>Pentapetalae</taxon>
        <taxon>asterids</taxon>
        <taxon>lamiids</taxon>
        <taxon>Lamiales</taxon>
        <taxon>Pedaliaceae</taxon>
        <taxon>Sesamum</taxon>
    </lineage>
</organism>
<accession>A0A8M8V2E2</accession>
<dbReference type="PANTHER" id="PTHR47074:SF11">
    <property type="entry name" value="REVERSE TRANSCRIPTASE-LIKE PROTEIN"/>
    <property type="match status" value="1"/>
</dbReference>
<dbReference type="Pfam" id="PF13456">
    <property type="entry name" value="RVT_3"/>
    <property type="match status" value="1"/>
</dbReference>
<reference evidence="3" key="1">
    <citation type="submission" date="2025-08" db="UniProtKB">
        <authorList>
            <consortium name="RefSeq"/>
        </authorList>
    </citation>
    <scope>IDENTIFICATION</scope>
</reference>
<dbReference type="InterPro" id="IPR052929">
    <property type="entry name" value="RNase_H-like_EbsB-rel"/>
</dbReference>
<dbReference type="GeneID" id="105171849"/>
<dbReference type="InterPro" id="IPR002156">
    <property type="entry name" value="RNaseH_domain"/>
</dbReference>
<dbReference type="PANTHER" id="PTHR47074">
    <property type="entry name" value="BNAC02G40300D PROTEIN"/>
    <property type="match status" value="1"/>
</dbReference>
<dbReference type="RefSeq" id="XP_020552752.1">
    <property type="nucleotide sequence ID" value="XM_020697093.1"/>
</dbReference>
<dbReference type="SUPFAM" id="SSF53098">
    <property type="entry name" value="Ribonuclease H-like"/>
    <property type="match status" value="1"/>
</dbReference>
<name>A0A8M8V2E2_SESIN</name>
<evidence type="ECO:0000313" key="3">
    <source>
        <dbReference type="RefSeq" id="XP_020552752.1"/>
    </source>
</evidence>
<dbReference type="GO" id="GO:0003676">
    <property type="term" value="F:nucleic acid binding"/>
    <property type="evidence" value="ECO:0007669"/>
    <property type="project" value="InterPro"/>
</dbReference>
<dbReference type="InterPro" id="IPR012337">
    <property type="entry name" value="RNaseH-like_sf"/>
</dbReference>
<keyword evidence="2" id="KW-1185">Reference proteome</keyword>
<feature type="domain" description="RNase H type-1" evidence="1">
    <location>
        <begin position="54"/>
        <end position="133"/>
    </location>
</feature>
<dbReference type="KEGG" id="sind:105171849"/>
<dbReference type="GO" id="GO:0004523">
    <property type="term" value="F:RNA-DNA hybrid ribonuclease activity"/>
    <property type="evidence" value="ECO:0007669"/>
    <property type="project" value="InterPro"/>
</dbReference>
<protein>
    <submittedName>
        <fullName evidence="3">Uncharacterized protein LOC105171849</fullName>
    </submittedName>
</protein>
<evidence type="ECO:0000313" key="2">
    <source>
        <dbReference type="Proteomes" id="UP000504604"/>
    </source>
</evidence>
<sequence length="148" mass="16353">MKLARKDFLLPLEVVGFAQSYLLGFMSQNPKGVSAAVKHQTSWHHPPINSIKINFDGGLLDGGRGVGLGVIARDAAGLCLAWLSLRLNRGGSMELAEDLAAREAIRLARRYWWLRVILEGDCSTLLHMLSSPELDFSVTQMLGSFLRF</sequence>